<evidence type="ECO:0000256" key="1">
    <source>
        <dbReference type="ARBA" id="ARBA00004141"/>
    </source>
</evidence>
<feature type="transmembrane region" description="Helical" evidence="6">
    <location>
        <begin position="159"/>
        <end position="178"/>
    </location>
</feature>
<reference evidence="8" key="1">
    <citation type="journal article" date="2021" name="Nat. Commun.">
        <title>Genetic determinants of endophytism in the Arabidopsis root mycobiome.</title>
        <authorList>
            <person name="Mesny F."/>
            <person name="Miyauchi S."/>
            <person name="Thiergart T."/>
            <person name="Pickel B."/>
            <person name="Atanasova L."/>
            <person name="Karlsson M."/>
            <person name="Huettel B."/>
            <person name="Barry K.W."/>
            <person name="Haridas S."/>
            <person name="Chen C."/>
            <person name="Bauer D."/>
            <person name="Andreopoulos W."/>
            <person name="Pangilinan J."/>
            <person name="LaButti K."/>
            <person name="Riley R."/>
            <person name="Lipzen A."/>
            <person name="Clum A."/>
            <person name="Drula E."/>
            <person name="Henrissat B."/>
            <person name="Kohler A."/>
            <person name="Grigoriev I.V."/>
            <person name="Martin F.M."/>
            <person name="Hacquard S."/>
        </authorList>
    </citation>
    <scope>NUCLEOTIDE SEQUENCE</scope>
    <source>
        <strain evidence="8">MPI-SDFR-AT-0073</strain>
    </source>
</reference>
<protein>
    <recommendedName>
        <fullName evidence="7">EamA domain-containing protein</fullName>
    </recommendedName>
</protein>
<evidence type="ECO:0000256" key="4">
    <source>
        <dbReference type="ARBA" id="ARBA00023136"/>
    </source>
</evidence>
<keyword evidence="4 6" id="KW-0472">Membrane</keyword>
<evidence type="ECO:0000256" key="5">
    <source>
        <dbReference type="SAM" id="MobiDB-lite"/>
    </source>
</evidence>
<dbReference type="PANTHER" id="PTHR22911:SF6">
    <property type="entry name" value="SOLUTE CARRIER FAMILY 35 MEMBER G1"/>
    <property type="match status" value="1"/>
</dbReference>
<dbReference type="Pfam" id="PF00892">
    <property type="entry name" value="EamA"/>
    <property type="match status" value="2"/>
</dbReference>
<dbReference type="AlphaFoldDB" id="A0A9P8UPV6"/>
<feature type="region of interest" description="Disordered" evidence="5">
    <location>
        <begin position="1"/>
        <end position="47"/>
    </location>
</feature>
<feature type="domain" description="EamA" evidence="7">
    <location>
        <begin position="254"/>
        <end position="394"/>
    </location>
</feature>
<comment type="subcellular location">
    <subcellularLocation>
        <location evidence="1">Membrane</location>
        <topology evidence="1">Multi-pass membrane protein</topology>
    </subcellularLocation>
</comment>
<dbReference type="EMBL" id="JAGPXC010000002">
    <property type="protein sequence ID" value="KAH6656232.1"/>
    <property type="molecule type" value="Genomic_DNA"/>
</dbReference>
<feature type="transmembrane region" description="Helical" evidence="6">
    <location>
        <begin position="287"/>
        <end position="309"/>
    </location>
</feature>
<feature type="transmembrane region" description="Helical" evidence="6">
    <location>
        <begin position="133"/>
        <end position="153"/>
    </location>
</feature>
<comment type="caution">
    <text evidence="8">The sequence shown here is derived from an EMBL/GenBank/DDBJ whole genome shotgun (WGS) entry which is preliminary data.</text>
</comment>
<keyword evidence="2 6" id="KW-0812">Transmembrane</keyword>
<proteinExistence type="predicted"/>
<sequence length="398" mass="42168">DPDDLRRYSISPFSENGRLTPQGSSRGLSPGPPPFFQPSSATPRRGGDLTATVRSFLTSQWLHNGGPILIVCAQFFGAVMNLSARLLEVEDGLHPMQILFARMAATVVCCFTYMRYRNVPAAPWGPPEIRRLLVLRACAGFVGLYGMWSSIMYLPLAEATVISFLAPNVAGYLCRVFLGEPFTRREQLASYLALGGVVLIMKPISLFSSPGPNDHVPAADDVNTTTTTTTTTANTTTPHIGLDYDPTTAERLGGIGMGLLGVVGAAITITALRAIGPRAHPLISVNYFGAACTAASAATLSLAPLLGYGQPDLGFALPAGARQWALLLLVGVCGFGTQFLFTAGLARERTNRAAGMIYTHVLFAAGFDRFVFGQTMGWASVAGCGMVVGSALWVAIGK</sequence>
<feature type="transmembrane region" description="Helical" evidence="6">
    <location>
        <begin position="321"/>
        <end position="341"/>
    </location>
</feature>
<feature type="non-terminal residue" evidence="8">
    <location>
        <position position="398"/>
    </location>
</feature>
<dbReference type="GO" id="GO:0016020">
    <property type="term" value="C:membrane"/>
    <property type="evidence" value="ECO:0007669"/>
    <property type="project" value="UniProtKB-SubCell"/>
</dbReference>
<evidence type="ECO:0000256" key="6">
    <source>
        <dbReference type="SAM" id="Phobius"/>
    </source>
</evidence>
<organism evidence="8 9">
    <name type="scientific">Truncatella angustata</name>
    <dbReference type="NCBI Taxonomy" id="152316"/>
    <lineage>
        <taxon>Eukaryota</taxon>
        <taxon>Fungi</taxon>
        <taxon>Dikarya</taxon>
        <taxon>Ascomycota</taxon>
        <taxon>Pezizomycotina</taxon>
        <taxon>Sordariomycetes</taxon>
        <taxon>Xylariomycetidae</taxon>
        <taxon>Amphisphaeriales</taxon>
        <taxon>Sporocadaceae</taxon>
        <taxon>Truncatella</taxon>
    </lineage>
</organism>
<dbReference type="SUPFAM" id="SSF103481">
    <property type="entry name" value="Multidrug resistance efflux transporter EmrE"/>
    <property type="match status" value="2"/>
</dbReference>
<dbReference type="InterPro" id="IPR037185">
    <property type="entry name" value="EmrE-like"/>
</dbReference>
<dbReference type="InterPro" id="IPR000620">
    <property type="entry name" value="EamA_dom"/>
</dbReference>
<dbReference type="GeneID" id="70125929"/>
<keyword evidence="3 6" id="KW-1133">Transmembrane helix</keyword>
<keyword evidence="9" id="KW-1185">Reference proteome</keyword>
<dbReference type="OrthoDB" id="306876at2759"/>
<evidence type="ECO:0000313" key="8">
    <source>
        <dbReference type="EMBL" id="KAH6656232.1"/>
    </source>
</evidence>
<accession>A0A9P8UPV6</accession>
<evidence type="ECO:0000313" key="9">
    <source>
        <dbReference type="Proteomes" id="UP000758603"/>
    </source>
</evidence>
<evidence type="ECO:0000259" key="7">
    <source>
        <dbReference type="Pfam" id="PF00892"/>
    </source>
</evidence>
<feature type="transmembrane region" description="Helical" evidence="6">
    <location>
        <begin position="68"/>
        <end position="87"/>
    </location>
</feature>
<feature type="domain" description="EamA" evidence="7">
    <location>
        <begin position="67"/>
        <end position="201"/>
    </location>
</feature>
<dbReference type="Proteomes" id="UP000758603">
    <property type="component" value="Unassembled WGS sequence"/>
</dbReference>
<name>A0A9P8UPV6_9PEZI</name>
<feature type="transmembrane region" description="Helical" evidence="6">
    <location>
        <begin position="378"/>
        <end position="396"/>
    </location>
</feature>
<gene>
    <name evidence="8" type="ORF">BKA67DRAFT_496530</name>
</gene>
<feature type="transmembrane region" description="Helical" evidence="6">
    <location>
        <begin position="252"/>
        <end position="275"/>
    </location>
</feature>
<feature type="transmembrane region" description="Helical" evidence="6">
    <location>
        <begin position="190"/>
        <end position="208"/>
    </location>
</feature>
<feature type="transmembrane region" description="Helical" evidence="6">
    <location>
        <begin position="353"/>
        <end position="372"/>
    </location>
</feature>
<evidence type="ECO:0000256" key="2">
    <source>
        <dbReference type="ARBA" id="ARBA00022692"/>
    </source>
</evidence>
<dbReference type="PANTHER" id="PTHR22911">
    <property type="entry name" value="ACYL-MALONYL CONDENSING ENZYME-RELATED"/>
    <property type="match status" value="1"/>
</dbReference>
<feature type="transmembrane region" description="Helical" evidence="6">
    <location>
        <begin position="93"/>
        <end position="113"/>
    </location>
</feature>
<dbReference type="RefSeq" id="XP_045960466.1">
    <property type="nucleotide sequence ID" value="XM_046097037.1"/>
</dbReference>
<evidence type="ECO:0000256" key="3">
    <source>
        <dbReference type="ARBA" id="ARBA00022989"/>
    </source>
</evidence>
<feature type="non-terminal residue" evidence="8">
    <location>
        <position position="1"/>
    </location>
</feature>